<dbReference type="EC" id="3.5.1.4" evidence="2"/>
<accession>A0ABV0CV24</accession>
<dbReference type="Proteomes" id="UP001484535">
    <property type="component" value="Unassembled WGS sequence"/>
</dbReference>
<dbReference type="InterPro" id="IPR023631">
    <property type="entry name" value="Amidase_dom"/>
</dbReference>
<dbReference type="Gene3D" id="3.90.1300.10">
    <property type="entry name" value="Amidase signature (AS) domain"/>
    <property type="match status" value="1"/>
</dbReference>
<evidence type="ECO:0000259" key="1">
    <source>
        <dbReference type="Pfam" id="PF01425"/>
    </source>
</evidence>
<keyword evidence="3" id="KW-1185">Reference proteome</keyword>
<dbReference type="GO" id="GO:0004040">
    <property type="term" value="F:amidase activity"/>
    <property type="evidence" value="ECO:0007669"/>
    <property type="project" value="UniProtKB-EC"/>
</dbReference>
<evidence type="ECO:0000313" key="2">
    <source>
        <dbReference type="EMBL" id="MEN7536708.1"/>
    </source>
</evidence>
<proteinExistence type="predicted"/>
<feature type="domain" description="Amidase" evidence="1">
    <location>
        <begin position="31"/>
        <end position="468"/>
    </location>
</feature>
<evidence type="ECO:0000313" key="3">
    <source>
        <dbReference type="Proteomes" id="UP001484535"/>
    </source>
</evidence>
<dbReference type="EMBL" id="JBDLBR010000002">
    <property type="protein sequence ID" value="MEN7536708.1"/>
    <property type="molecule type" value="Genomic_DNA"/>
</dbReference>
<reference evidence="2 3" key="1">
    <citation type="submission" date="2024-05" db="EMBL/GenBank/DDBJ databases">
        <authorList>
            <person name="Park S."/>
        </authorList>
    </citation>
    <scope>NUCLEOTIDE SEQUENCE [LARGE SCALE GENOMIC DNA]</scope>
    <source>
        <strain evidence="2 3">DGU5</strain>
    </source>
</reference>
<gene>
    <name evidence="2" type="ORF">ABDJ38_05945</name>
</gene>
<sequence>MISKENEQPIYYQTATDLLERLGSGAISSVELTEQFIARIEALNPVINAVVVQTFDDARTEACAADAARHEGRPLGALHGLPMTIKESFGLAGTPTTFGIPDFAQNIAAADSEAVARLRAAGAIILGKTNVPPALMDGQSVNPIYGRTVNPWDIERTPGGSSGGSAAALATGFSALDYGSDIASSIRNPAHYCGLYGHKPSFGVSPSRGHTLAEHDLTPDIGVTGPLARSAFDLELALSVVAGPEDPMSTAYRLELPAPRRARLEDYRVALVSNDEFAEVDREVGSQIEALGDFLEKEGVHVSRKARPAFDSRELHALYLVLLRAATADTVSDEEFAAAQSAAGGAGLYAQDMATLNAYGVSLSHRDWLRLHAERERLRRAWREFFADHDLMLCPPLSTAAFPHSDVAPQARTLQVNGRDLPFENQLFWAAYAGLPYLPATVAPIGLTQSGLPVGVQIIGADFRDLECIHFAQLLETRYRSFVAPPRFP</sequence>
<dbReference type="NCBIfam" id="NF004816">
    <property type="entry name" value="PRK06170.1"/>
    <property type="match status" value="1"/>
</dbReference>
<dbReference type="SUPFAM" id="SSF75304">
    <property type="entry name" value="Amidase signature (AS) enzymes"/>
    <property type="match status" value="1"/>
</dbReference>
<dbReference type="InterPro" id="IPR036928">
    <property type="entry name" value="AS_sf"/>
</dbReference>
<organism evidence="2 3">
    <name type="scientific">Aurantiacibacter flavus</name>
    <dbReference type="NCBI Taxonomy" id="3145232"/>
    <lineage>
        <taxon>Bacteria</taxon>
        <taxon>Pseudomonadati</taxon>
        <taxon>Pseudomonadota</taxon>
        <taxon>Alphaproteobacteria</taxon>
        <taxon>Sphingomonadales</taxon>
        <taxon>Erythrobacteraceae</taxon>
        <taxon>Aurantiacibacter</taxon>
    </lineage>
</organism>
<comment type="caution">
    <text evidence="2">The sequence shown here is derived from an EMBL/GenBank/DDBJ whole genome shotgun (WGS) entry which is preliminary data.</text>
</comment>
<dbReference type="RefSeq" id="WP_346784161.1">
    <property type="nucleotide sequence ID" value="NZ_JBDLBR010000002.1"/>
</dbReference>
<dbReference type="PANTHER" id="PTHR43372:SF4">
    <property type="entry name" value="FATTY-ACID AMIDE HYDROLASE 2"/>
    <property type="match status" value="1"/>
</dbReference>
<keyword evidence="2" id="KW-0378">Hydrolase</keyword>
<dbReference type="PANTHER" id="PTHR43372">
    <property type="entry name" value="FATTY-ACID AMIDE HYDROLASE"/>
    <property type="match status" value="1"/>
</dbReference>
<name>A0ABV0CV24_9SPHN</name>
<dbReference type="Pfam" id="PF01425">
    <property type="entry name" value="Amidase"/>
    <property type="match status" value="1"/>
</dbReference>
<dbReference type="PIRSF" id="PIRSF001221">
    <property type="entry name" value="Amidase_fungi"/>
    <property type="match status" value="1"/>
</dbReference>
<protein>
    <submittedName>
        <fullName evidence="2">Amidase</fullName>
        <ecNumber evidence="2">3.5.1.4</ecNumber>
    </submittedName>
</protein>
<dbReference type="InterPro" id="IPR052739">
    <property type="entry name" value="FAAH2"/>
</dbReference>